<dbReference type="Proteomes" id="UP000578449">
    <property type="component" value="Unassembled WGS sequence"/>
</dbReference>
<comment type="caution">
    <text evidence="1">The sequence shown here is derived from an EMBL/GenBank/DDBJ whole genome shotgun (WGS) entry which is preliminary data.</text>
</comment>
<evidence type="ECO:0000313" key="2">
    <source>
        <dbReference type="Proteomes" id="UP000578449"/>
    </source>
</evidence>
<gene>
    <name evidence="1" type="ORF">HNP84_004703</name>
</gene>
<dbReference type="EMBL" id="JACHGN010000009">
    <property type="protein sequence ID" value="MBB5134969.1"/>
    <property type="molecule type" value="Genomic_DNA"/>
</dbReference>
<keyword evidence="2" id="KW-1185">Reference proteome</keyword>
<accession>A0A840P7J1</accession>
<reference evidence="1 2" key="1">
    <citation type="submission" date="2020-08" db="EMBL/GenBank/DDBJ databases">
        <title>Genomic Encyclopedia of Type Strains, Phase IV (KMG-IV): sequencing the most valuable type-strain genomes for metagenomic binning, comparative biology and taxonomic classification.</title>
        <authorList>
            <person name="Goeker M."/>
        </authorList>
    </citation>
    <scope>NUCLEOTIDE SEQUENCE [LARGE SCALE GENOMIC DNA]</scope>
    <source>
        <strain evidence="1 2">DSM 45615</strain>
    </source>
</reference>
<protein>
    <submittedName>
        <fullName evidence="1">Uncharacterized protein</fullName>
    </submittedName>
</protein>
<evidence type="ECO:0000313" key="1">
    <source>
        <dbReference type="EMBL" id="MBB5134969.1"/>
    </source>
</evidence>
<organism evidence="1 2">
    <name type="scientific">Thermocatellispora tengchongensis</name>
    <dbReference type="NCBI Taxonomy" id="1073253"/>
    <lineage>
        <taxon>Bacteria</taxon>
        <taxon>Bacillati</taxon>
        <taxon>Actinomycetota</taxon>
        <taxon>Actinomycetes</taxon>
        <taxon>Streptosporangiales</taxon>
        <taxon>Streptosporangiaceae</taxon>
        <taxon>Thermocatellispora</taxon>
    </lineage>
</organism>
<dbReference type="AlphaFoldDB" id="A0A840P7J1"/>
<name>A0A840P7J1_9ACTN</name>
<proteinExistence type="predicted"/>
<sequence>MTVKKLKVKARNASVHSSNHATVALAKVAWR</sequence>